<dbReference type="Gene3D" id="3.40.50.300">
    <property type="entry name" value="P-loop containing nucleotide triphosphate hydrolases"/>
    <property type="match status" value="1"/>
</dbReference>
<name>A0A813FF24_POLGL</name>
<keyword evidence="3" id="KW-0378">Hydrolase</keyword>
<evidence type="ECO:0000256" key="3">
    <source>
        <dbReference type="ARBA" id="ARBA00022801"/>
    </source>
</evidence>
<keyword evidence="4" id="KW-0342">GTP-binding</keyword>
<dbReference type="GO" id="GO:0016787">
    <property type="term" value="F:hydrolase activity"/>
    <property type="evidence" value="ECO:0007669"/>
    <property type="project" value="UniProtKB-KW"/>
</dbReference>
<reference evidence="6" key="1">
    <citation type="submission" date="2021-02" db="EMBL/GenBank/DDBJ databases">
        <authorList>
            <person name="Dougan E. K."/>
            <person name="Rhodes N."/>
            <person name="Thang M."/>
            <person name="Chan C."/>
        </authorList>
    </citation>
    <scope>NUCLEOTIDE SEQUENCE</scope>
</reference>
<evidence type="ECO:0000313" key="6">
    <source>
        <dbReference type="EMBL" id="CAE8610441.1"/>
    </source>
</evidence>
<dbReference type="PROSITE" id="PS51257">
    <property type="entry name" value="PROKAR_LIPOPROTEIN"/>
    <property type="match status" value="1"/>
</dbReference>
<dbReference type="SUPFAM" id="SSF52540">
    <property type="entry name" value="P-loop containing nucleoside triphosphate hydrolases"/>
    <property type="match status" value="1"/>
</dbReference>
<dbReference type="PROSITE" id="PS51716">
    <property type="entry name" value="G_IRG"/>
    <property type="match status" value="1"/>
</dbReference>
<dbReference type="Proteomes" id="UP000654075">
    <property type="component" value="Unassembled WGS sequence"/>
</dbReference>
<organism evidence="6 7">
    <name type="scientific">Polarella glacialis</name>
    <name type="common">Dinoflagellate</name>
    <dbReference type="NCBI Taxonomy" id="89957"/>
    <lineage>
        <taxon>Eukaryota</taxon>
        <taxon>Sar</taxon>
        <taxon>Alveolata</taxon>
        <taxon>Dinophyceae</taxon>
        <taxon>Suessiales</taxon>
        <taxon>Suessiaceae</taxon>
        <taxon>Polarella</taxon>
    </lineage>
</organism>
<dbReference type="InterPro" id="IPR051515">
    <property type="entry name" value="IRG"/>
</dbReference>
<evidence type="ECO:0000313" key="7">
    <source>
        <dbReference type="Proteomes" id="UP000654075"/>
    </source>
</evidence>
<sequence length="376" mass="40809">MRTSQRKPRRPAAAKAAAALAVAVAGCQQAVRASSWSWCLPGHRDTQASMASVAGRLGGSDSASSRAVRSGALLEHGQRPRSFGALAGVSMKPPSRQLREVSRRGLIEPFLVGAISWLLFTKPKNAPGAATDQLEKEMGKVKKAVQDATPFSEVADPERKKLRLAMQRLSELEFELDGAALDQENFPLPEYLHQDYGKGKIMLAVTGASGVGKSSWVNAIRRLRDRDAEAADTGVTETTMEPKMYSFLKDAGMFTKTFYRVPELDHKLLTPTGSETENAQVIDAFDGQPAAATAAGERVLLKGIQDLPDGATAEVIARTQADEWEVRLENGKLLRVQRDQVAGVQAECVVWDLPGIGTPSFPQGSYLKRMGIRYFD</sequence>
<feature type="domain" description="IRG-type G" evidence="5">
    <location>
        <begin position="199"/>
        <end position="376"/>
    </location>
</feature>
<evidence type="ECO:0000256" key="4">
    <source>
        <dbReference type="ARBA" id="ARBA00023134"/>
    </source>
</evidence>
<dbReference type="GO" id="GO:0016020">
    <property type="term" value="C:membrane"/>
    <property type="evidence" value="ECO:0007669"/>
    <property type="project" value="InterPro"/>
</dbReference>
<proteinExistence type="inferred from homology"/>
<evidence type="ECO:0000256" key="2">
    <source>
        <dbReference type="ARBA" id="ARBA00022741"/>
    </source>
</evidence>
<gene>
    <name evidence="6" type="ORF">PGLA1383_LOCUS28266</name>
</gene>
<dbReference type="PANTHER" id="PTHR32341:SF10">
    <property type="entry name" value="INTERFERON-INDUCIBLE GTPASE 5"/>
    <property type="match status" value="1"/>
</dbReference>
<keyword evidence="2" id="KW-0547">Nucleotide-binding</keyword>
<dbReference type="InterPro" id="IPR007743">
    <property type="entry name" value="Immunity-related_GTPase-like"/>
</dbReference>
<dbReference type="AlphaFoldDB" id="A0A813FF24"/>
<evidence type="ECO:0000259" key="5">
    <source>
        <dbReference type="PROSITE" id="PS51716"/>
    </source>
</evidence>
<protein>
    <recommendedName>
        <fullName evidence="5">IRG-type G domain-containing protein</fullName>
    </recommendedName>
</protein>
<dbReference type="Pfam" id="PF05049">
    <property type="entry name" value="IIGP"/>
    <property type="match status" value="1"/>
</dbReference>
<dbReference type="InterPro" id="IPR027417">
    <property type="entry name" value="P-loop_NTPase"/>
</dbReference>
<dbReference type="InterPro" id="IPR030385">
    <property type="entry name" value="G_IRG_dom"/>
</dbReference>
<dbReference type="GO" id="GO:0005525">
    <property type="term" value="F:GTP binding"/>
    <property type="evidence" value="ECO:0007669"/>
    <property type="project" value="UniProtKB-KW"/>
</dbReference>
<feature type="non-terminal residue" evidence="6">
    <location>
        <position position="376"/>
    </location>
</feature>
<dbReference type="OrthoDB" id="449083at2759"/>
<dbReference type="PANTHER" id="PTHR32341">
    <property type="entry name" value="INTERFERON-INDUCIBLE GTPASE"/>
    <property type="match status" value="1"/>
</dbReference>
<keyword evidence="7" id="KW-1185">Reference proteome</keyword>
<dbReference type="EMBL" id="CAJNNV010024675">
    <property type="protein sequence ID" value="CAE8610441.1"/>
    <property type="molecule type" value="Genomic_DNA"/>
</dbReference>
<accession>A0A813FF24</accession>
<evidence type="ECO:0000256" key="1">
    <source>
        <dbReference type="ARBA" id="ARBA00005429"/>
    </source>
</evidence>
<comment type="caution">
    <text evidence="6">The sequence shown here is derived from an EMBL/GenBank/DDBJ whole genome shotgun (WGS) entry which is preliminary data.</text>
</comment>
<comment type="similarity">
    <text evidence="1">Belongs to the TRAFAC class dynamin-like GTPase superfamily. IRG family.</text>
</comment>